<dbReference type="EMBL" id="CP102845">
    <property type="protein sequence ID" value="UVF21225.1"/>
    <property type="molecule type" value="Genomic_DNA"/>
</dbReference>
<evidence type="ECO:0000256" key="1">
    <source>
        <dbReference type="SAM" id="Phobius"/>
    </source>
</evidence>
<organism evidence="2 3">
    <name type="scientific">Microvirga terrae</name>
    <dbReference type="NCBI Taxonomy" id="2740529"/>
    <lineage>
        <taxon>Bacteria</taxon>
        <taxon>Pseudomonadati</taxon>
        <taxon>Pseudomonadota</taxon>
        <taxon>Alphaproteobacteria</taxon>
        <taxon>Hyphomicrobiales</taxon>
        <taxon>Methylobacteriaceae</taxon>
        <taxon>Microvirga</taxon>
    </lineage>
</organism>
<accession>A0ABY5RVF2</accession>
<evidence type="ECO:0000313" key="2">
    <source>
        <dbReference type="EMBL" id="UVF21225.1"/>
    </source>
</evidence>
<evidence type="ECO:0000313" key="3">
    <source>
        <dbReference type="Proteomes" id="UP001017257"/>
    </source>
</evidence>
<gene>
    <name evidence="2" type="ORF">HPT29_008915</name>
</gene>
<protein>
    <submittedName>
        <fullName evidence="2">Uncharacterized protein</fullName>
    </submittedName>
</protein>
<keyword evidence="1" id="KW-1133">Transmembrane helix</keyword>
<dbReference type="Proteomes" id="UP001017257">
    <property type="component" value="Chromosome"/>
</dbReference>
<keyword evidence="1" id="KW-0472">Membrane</keyword>
<keyword evidence="3" id="KW-1185">Reference proteome</keyword>
<dbReference type="RefSeq" id="WP_173947617.1">
    <property type="nucleotide sequence ID" value="NZ_CP102845.1"/>
</dbReference>
<reference evidence="2" key="1">
    <citation type="submission" date="2022-08" db="EMBL/GenBank/DDBJ databases">
        <title>Microvirga terrae sp. nov., isolated from soil.</title>
        <authorList>
            <person name="Kim K.H."/>
            <person name="Seo Y.L."/>
            <person name="Kim J.M."/>
            <person name="Lee J.K."/>
            <person name="Han D.M."/>
            <person name="Jeon C.O."/>
        </authorList>
    </citation>
    <scope>NUCLEOTIDE SEQUENCE</scope>
    <source>
        <strain evidence="2">R24</strain>
    </source>
</reference>
<proteinExistence type="predicted"/>
<name>A0ABY5RVF2_9HYPH</name>
<keyword evidence="1" id="KW-0812">Transmembrane</keyword>
<sequence length="55" mass="5746">MTTRGPRLSSAALPYTGDDLTMERRRIPISLCLAGTAVAMNVLAAVLSLIALSVS</sequence>
<feature type="transmembrane region" description="Helical" evidence="1">
    <location>
        <begin position="31"/>
        <end position="54"/>
    </location>
</feature>